<evidence type="ECO:0000256" key="6">
    <source>
        <dbReference type="ARBA" id="ARBA00022840"/>
    </source>
</evidence>
<evidence type="ECO:0000256" key="12">
    <source>
        <dbReference type="ARBA" id="ARBA00049360"/>
    </source>
</evidence>
<dbReference type="SMART" id="SM00487">
    <property type="entry name" value="DEXDc"/>
    <property type="match status" value="1"/>
</dbReference>
<feature type="compositionally biased region" description="Polar residues" evidence="13">
    <location>
        <begin position="1547"/>
        <end position="1556"/>
    </location>
</feature>
<evidence type="ECO:0000256" key="9">
    <source>
        <dbReference type="ARBA" id="ARBA00023125"/>
    </source>
</evidence>
<feature type="compositionally biased region" description="Acidic residues" evidence="13">
    <location>
        <begin position="2013"/>
        <end position="2022"/>
    </location>
</feature>
<dbReference type="InterPro" id="IPR049730">
    <property type="entry name" value="SNF2/RAD54-like_C"/>
</dbReference>
<evidence type="ECO:0000313" key="17">
    <source>
        <dbReference type="Ensembl" id="ENSGACP00000070542.1"/>
    </source>
</evidence>
<dbReference type="PANTHER" id="PTHR46850">
    <property type="entry name" value="CHROMODOMAIN-HELICASE-DNA-BINDING PROTEIN 9"/>
    <property type="match status" value="1"/>
</dbReference>
<dbReference type="InterPro" id="IPR056342">
    <property type="entry name" value="HTH_CHD6-9"/>
</dbReference>
<feature type="region of interest" description="Disordered" evidence="13">
    <location>
        <begin position="1824"/>
        <end position="1902"/>
    </location>
</feature>
<dbReference type="PANTHER" id="PTHR46850:SF1">
    <property type="entry name" value="CHROMODOMAIN-HELICASE-DNA-BINDING PROTEIN 9"/>
    <property type="match status" value="1"/>
</dbReference>
<keyword evidence="7" id="KW-0156">Chromatin regulator</keyword>
<dbReference type="GeneTree" id="ENSGT00940000153649"/>
<feature type="region of interest" description="Disordered" evidence="13">
    <location>
        <begin position="1536"/>
        <end position="1565"/>
    </location>
</feature>
<dbReference type="Gene3D" id="3.40.5.120">
    <property type="match status" value="2"/>
</dbReference>
<dbReference type="Gene3D" id="1.10.10.60">
    <property type="entry name" value="Homeodomain-like"/>
    <property type="match status" value="2"/>
</dbReference>
<evidence type="ECO:0000259" key="16">
    <source>
        <dbReference type="PROSITE" id="PS51194"/>
    </source>
</evidence>
<evidence type="ECO:0000256" key="11">
    <source>
        <dbReference type="ARBA" id="ARBA00023242"/>
    </source>
</evidence>
<dbReference type="GO" id="GO:0006325">
    <property type="term" value="P:chromatin organization"/>
    <property type="evidence" value="ECO:0007669"/>
    <property type="project" value="UniProtKB-KW"/>
</dbReference>
<feature type="compositionally biased region" description="Polar residues" evidence="13">
    <location>
        <begin position="1338"/>
        <end position="1354"/>
    </location>
</feature>
<evidence type="ECO:0000256" key="1">
    <source>
        <dbReference type="ARBA" id="ARBA00004123"/>
    </source>
</evidence>
<dbReference type="SUPFAM" id="SSF52540">
    <property type="entry name" value="P-loop containing nucleoside triphosphate hydrolases"/>
    <property type="match status" value="2"/>
</dbReference>
<feature type="compositionally biased region" description="Acidic residues" evidence="13">
    <location>
        <begin position="1387"/>
        <end position="1401"/>
    </location>
</feature>
<dbReference type="SMART" id="SM00592">
    <property type="entry name" value="BRK"/>
    <property type="match status" value="2"/>
</dbReference>
<dbReference type="InterPro" id="IPR023780">
    <property type="entry name" value="Chromo_domain"/>
</dbReference>
<evidence type="ECO:0000256" key="2">
    <source>
        <dbReference type="ARBA" id="ARBA00007025"/>
    </source>
</evidence>
<dbReference type="CDD" id="cd18663">
    <property type="entry name" value="CD2_tandem_CHD5-9_like"/>
    <property type="match status" value="1"/>
</dbReference>
<dbReference type="FunFam" id="3.40.50.300:FF:000015">
    <property type="entry name" value="chromodomain-helicase-DNA-binding protein 9 isoform X1"/>
    <property type="match status" value="1"/>
</dbReference>
<name>A0AAQ4S5V8_GASAC</name>
<dbReference type="InterPro" id="IPR006576">
    <property type="entry name" value="BRK_domain"/>
</dbReference>
<evidence type="ECO:0000259" key="14">
    <source>
        <dbReference type="PROSITE" id="PS50013"/>
    </source>
</evidence>
<keyword evidence="11" id="KW-0539">Nucleus</keyword>
<feature type="compositionally biased region" description="Basic and acidic residues" evidence="13">
    <location>
        <begin position="1994"/>
        <end position="2012"/>
    </location>
</feature>
<dbReference type="Pfam" id="PF07533">
    <property type="entry name" value="BRK"/>
    <property type="match status" value="1"/>
</dbReference>
<evidence type="ECO:0000256" key="10">
    <source>
        <dbReference type="ARBA" id="ARBA00023163"/>
    </source>
</evidence>
<dbReference type="CDD" id="cd18793">
    <property type="entry name" value="SF2_C_SNF"/>
    <property type="match status" value="1"/>
</dbReference>
<dbReference type="PROSITE" id="PS50013">
    <property type="entry name" value="CHROMO_2"/>
    <property type="match status" value="1"/>
</dbReference>
<evidence type="ECO:0000313" key="18">
    <source>
        <dbReference type="Proteomes" id="UP000007635"/>
    </source>
</evidence>
<dbReference type="Pfam" id="PF23078">
    <property type="entry name" value="HTH_CHD6-9"/>
    <property type="match status" value="1"/>
</dbReference>
<feature type="compositionally biased region" description="Acidic residues" evidence="13">
    <location>
        <begin position="1849"/>
        <end position="1868"/>
    </location>
</feature>
<dbReference type="Gene3D" id="3.40.50.10810">
    <property type="entry name" value="Tandem AAA-ATPase domain"/>
    <property type="match status" value="1"/>
</dbReference>
<feature type="region of interest" description="Disordered" evidence="13">
    <location>
        <begin position="1973"/>
        <end position="2052"/>
    </location>
</feature>
<feature type="compositionally biased region" description="Acidic residues" evidence="13">
    <location>
        <begin position="2030"/>
        <end position="2043"/>
    </location>
</feature>
<feature type="compositionally biased region" description="Basic residues" evidence="13">
    <location>
        <begin position="1276"/>
        <end position="1290"/>
    </location>
</feature>
<protein>
    <submittedName>
        <fullName evidence="17">Chromodomain helicase DNA binding protein 7</fullName>
    </submittedName>
</protein>
<dbReference type="InterPro" id="IPR000953">
    <property type="entry name" value="Chromo/chromo_shadow_dom"/>
</dbReference>
<feature type="domain" description="Helicase ATP-binding" evidence="15">
    <location>
        <begin position="149"/>
        <end position="323"/>
    </location>
</feature>
<dbReference type="Proteomes" id="UP000007635">
    <property type="component" value="Chromosome III"/>
</dbReference>
<dbReference type="PROSITE" id="PS51194">
    <property type="entry name" value="HELICASE_CTER"/>
    <property type="match status" value="1"/>
</dbReference>
<dbReference type="InterPro" id="IPR037259">
    <property type="entry name" value="BRK_sf"/>
</dbReference>
<dbReference type="FunFam" id="3.40.5.120:FF:000002">
    <property type="entry name" value="chromodomain-helicase-DNA-binding protein 9 isoform X1"/>
    <property type="match status" value="1"/>
</dbReference>
<feature type="compositionally biased region" description="Basic and acidic residues" evidence="13">
    <location>
        <begin position="1355"/>
        <end position="1373"/>
    </location>
</feature>
<evidence type="ECO:0000259" key="15">
    <source>
        <dbReference type="PROSITE" id="PS51192"/>
    </source>
</evidence>
<dbReference type="Gene3D" id="3.40.50.300">
    <property type="entry name" value="P-loop containing nucleotide triphosphate hydrolases"/>
    <property type="match status" value="1"/>
</dbReference>
<keyword evidence="5" id="KW-0378">Hydrolase</keyword>
<dbReference type="GO" id="GO:0005634">
    <property type="term" value="C:nucleus"/>
    <property type="evidence" value="ECO:0007669"/>
    <property type="project" value="UniProtKB-SubCell"/>
</dbReference>
<comment type="subcellular location">
    <subcellularLocation>
        <location evidence="1">Nucleus</location>
    </subcellularLocation>
</comment>
<dbReference type="InterPro" id="IPR016197">
    <property type="entry name" value="Chromo-like_dom_sf"/>
</dbReference>
<dbReference type="InterPro" id="IPR038718">
    <property type="entry name" value="SNF2-like_sf"/>
</dbReference>
<dbReference type="SUPFAM" id="SSF160481">
    <property type="entry name" value="BRK domain-like"/>
    <property type="match status" value="2"/>
</dbReference>
<evidence type="ECO:0000256" key="4">
    <source>
        <dbReference type="ARBA" id="ARBA00022741"/>
    </source>
</evidence>
<keyword evidence="18" id="KW-1185">Reference proteome</keyword>
<dbReference type="PROSITE" id="PS51192">
    <property type="entry name" value="HELICASE_ATP_BIND_1"/>
    <property type="match status" value="1"/>
</dbReference>
<keyword evidence="4" id="KW-0547">Nucleotide-binding</keyword>
<sequence>FLSISYLHCRWADLEELEKDKRIHQKVKRFRAKQQLNSFIMDDEPFNPDYVEVDRVLDISESPDENGETVTLYLVKWCSLPYEDSTWELKADIDQSKIEEYERIAARTPNTTRMDRPPAADWKQLEGSRDYKNSNALREYQLEGLNWLTFNWYNSRNCILADEMGLGKTIQSITFLYEMFMKGIEGPFLVIAPLSTIPNWEREFRTWTELNAVVYHGSQASRKTIQAYEMYYRDTQGKIIKGAYRFHAIITTFEMILTDCPELRSVNWRCVVIDEAHRLKNRNCKLLEGLKMMDMEHKVLLTGTPLQNTVEELFSLLNFLEPERFPSEQTFMTEFGDLKTEEQVQKLQAILKPMMLRRLKEDVEKNLAPKEETIIEVELTNIQKKYYRAILEKNFSFLSKGGPGGGGGPNVPNLLNTMMELRKCCNHPYLINGAEEKIAEDFRESHGGRADMPDMALQAMVQAAGKLVLIDKLLPKLKAGGHRVLVFSQMVRCLDILEDYLIQKRYPYERIDGRVRGNLRQAAIDRFSRPDSDRFVFLLCTRAGGLGINLTAADTCIIFDSDWNPQNDLQAQARCHRIGQSKAVKIYRLITRNSYEREMFDKASLKLGLDKAVLQSMSGRENANSGVQQLSKKEVEDLLRKGAYGALMDEEDEGSKFCEEDIDQILQRRTHTITIESEGKGSTFAKASFVAAGNRTDISLEDPDFWQKWAKKAELDLDAMNGRNTLVIDTPRVRKQTRHFSSAKDDEMLEFSELESDEDEPSRPTSKPRRPQDKSQGYPRSECFRVEKNLLVYGWGRWSDILTHGRFKRPLKEADVETICRALLAYCLLHYRGDENIKSFIWDLITPSADGTTKTLTNHSGLSTPVPRGQERHTKRHLKHHCNKVLLRVRMLYYLRQEVIGDQADRILEGADSSELDIWIPQPFHAEVPADWWESEADKSLLIGVFKHGYEKYNSMRADPALCFLERVGMPDAKAIAAEQRGSDMMTDGDEDPEYKPLRMPFKDEMEDFTNSPLDDKDEHVDGPYLTKGGAYFAKGGQFLPEASPVMSASSLMTDGLFLHCPLCHMTLRPMLLRHLRSFVSVRWTRREEADFYRVVSTFGVVYDTQRQRFDWAQFRAFARLDKKTDESLEKYYYSFIAMCKRVCPVEILLLFKQRIFCLLPFSELPDPTLIIDPITEERASRTLYRIELLRRIREQVLPHPLLSERLKLCQSSPDLPEWWENGRHDRDLLLGACKHGVSRTDYHILNDPALAFLEAHQRSTGQRAAAQGETTKQHWERRRAPRAPLHRQVKKEEEEATPTLKKEEQEQHSEDGETTSKPAEDTEKLSVTPADSLGDPTETTAKLSEHPNSTATDQPDHKDAEQEDREEKELPDSPKSPKSAEAEKSPEDEDDEEERMDEDDKSEKSSQAEGNGEDGDHDSDVLPCKCSGKCLMSSKCSLANETRRMTKICSCLSQGMHHHHKAAPSLAGFPSALVTSPSLKAQMELLQQAPPSGHRANGSMEADLPIMRRRRGRRKNVEGLDLLFMGNKRGVKDSARAQRPLCVPEQSPSGRSLASGSVEEEEAAVSNKELGEWLRQHPTYTMDMTGFTPSDDALLSQFSKPKQKRHRCRNPNKIDINTLTGEERVPVVNRRNGRKMGGAMAPPMKELPRWLLENPEYSIAPDWTDIVKQSGFLPEAMFDRLLTGPVVREEGVRRRGRRPKSEIAKAAAAAQATAAAHAAQASAAQSAGGINPLLLNSLFGGMDLSSLQSLQSLQLAAGLMAFPHPNDPKQAAAAASMLPLMLPGMGGMPNMAASLPNMFSLGSLFGGNLANAAAAAASNSMAATSRNTNGTTGGEGQDGDETAKTKDEEGEDFEEGGDEEEEAEGSEEGAKKARKKGRDGRRAAQKSLHDATGAPGDSSAESCINGDTAALLAAAGMSANSLAFNPFLLSTMAPGLLYPSMFLPPGLGGLSLPGFPTASTLAELQSAMAGALGGNPVTANPPKNEDEDEDEKEGLKASGEEEEVDGGKSDFGEEEGGEEGGAEPKADDSAPEDGGPEDEDEATSPQKDKSD</sequence>
<dbReference type="GO" id="GO:0003677">
    <property type="term" value="F:DNA binding"/>
    <property type="evidence" value="ECO:0007669"/>
    <property type="project" value="UniProtKB-KW"/>
</dbReference>
<keyword evidence="10" id="KW-0804">Transcription</keyword>
<evidence type="ECO:0000256" key="13">
    <source>
        <dbReference type="SAM" id="MobiDB-lite"/>
    </source>
</evidence>
<dbReference type="GO" id="GO:0016787">
    <property type="term" value="F:hydrolase activity"/>
    <property type="evidence" value="ECO:0007669"/>
    <property type="project" value="UniProtKB-KW"/>
</dbReference>
<dbReference type="InterPro" id="IPR000330">
    <property type="entry name" value="SNF2_N"/>
</dbReference>
<dbReference type="Pfam" id="PF00385">
    <property type="entry name" value="Chromo"/>
    <property type="match status" value="1"/>
</dbReference>
<reference evidence="17 18" key="1">
    <citation type="journal article" date="2021" name="G3 (Bethesda)">
        <title>Improved contiguity of the threespine stickleback genome using long-read sequencing.</title>
        <authorList>
            <person name="Nath S."/>
            <person name="Shaw D.E."/>
            <person name="White M.A."/>
        </authorList>
    </citation>
    <scope>NUCLEOTIDE SEQUENCE [LARGE SCALE GENOMIC DNA]</scope>
    <source>
        <strain evidence="17 18">Lake Benthic</strain>
    </source>
</reference>
<evidence type="ECO:0000256" key="8">
    <source>
        <dbReference type="ARBA" id="ARBA00023015"/>
    </source>
</evidence>
<keyword evidence="3" id="KW-0677">Repeat</keyword>
<comment type="similarity">
    <text evidence="2">Belongs to the SNF2/RAD54 helicase family.</text>
</comment>
<accession>A0AAQ4S5V8</accession>
<dbReference type="SUPFAM" id="SSF54160">
    <property type="entry name" value="Chromo domain-like"/>
    <property type="match status" value="1"/>
</dbReference>
<keyword evidence="8" id="KW-0805">Transcription regulation</keyword>
<evidence type="ECO:0000256" key="7">
    <source>
        <dbReference type="ARBA" id="ARBA00022853"/>
    </source>
</evidence>
<reference evidence="17" key="2">
    <citation type="submission" date="2025-08" db="UniProtKB">
        <authorList>
            <consortium name="Ensembl"/>
        </authorList>
    </citation>
    <scope>IDENTIFICATION</scope>
</reference>
<keyword evidence="6" id="KW-0067">ATP-binding</keyword>
<feature type="compositionally biased region" description="Basic and acidic residues" evidence="13">
    <location>
        <begin position="1301"/>
        <end position="1312"/>
    </location>
</feature>
<evidence type="ECO:0000256" key="5">
    <source>
        <dbReference type="ARBA" id="ARBA00022801"/>
    </source>
</evidence>
<dbReference type="GO" id="GO:0005524">
    <property type="term" value="F:ATP binding"/>
    <property type="evidence" value="ECO:0007669"/>
    <property type="project" value="UniProtKB-KW"/>
</dbReference>
<dbReference type="SMART" id="SM00298">
    <property type="entry name" value="CHROMO"/>
    <property type="match status" value="1"/>
</dbReference>
<evidence type="ECO:0000256" key="3">
    <source>
        <dbReference type="ARBA" id="ARBA00022737"/>
    </source>
</evidence>
<dbReference type="SMART" id="SM00490">
    <property type="entry name" value="HELICc"/>
    <property type="match status" value="1"/>
</dbReference>
<dbReference type="InterPro" id="IPR027417">
    <property type="entry name" value="P-loop_NTPase"/>
</dbReference>
<dbReference type="InterPro" id="IPR051493">
    <property type="entry name" value="CHD"/>
</dbReference>
<dbReference type="FunFam" id="2.40.50.40:FF:000001">
    <property type="entry name" value="chromodomain-helicase-DNA-binding protein 8 isoform X4"/>
    <property type="match status" value="1"/>
</dbReference>
<dbReference type="FunFam" id="3.40.50.10810:FF:000003">
    <property type="entry name" value="chromodomain-helicase-DNA-binding protein 8 isoform X4"/>
    <property type="match status" value="1"/>
</dbReference>
<feature type="region of interest" description="Disordered" evidence="13">
    <location>
        <begin position="1259"/>
        <end position="1421"/>
    </location>
</feature>
<reference evidence="17" key="3">
    <citation type="submission" date="2025-09" db="UniProtKB">
        <authorList>
            <consortium name="Ensembl"/>
        </authorList>
    </citation>
    <scope>IDENTIFICATION</scope>
</reference>
<dbReference type="InterPro" id="IPR014001">
    <property type="entry name" value="Helicase_ATP-bd"/>
</dbReference>
<keyword evidence="9" id="KW-0238">DNA-binding</keyword>
<dbReference type="Gene3D" id="2.40.50.40">
    <property type="match status" value="1"/>
</dbReference>
<organism evidence="17 18">
    <name type="scientific">Gasterosteus aculeatus aculeatus</name>
    <name type="common">three-spined stickleback</name>
    <dbReference type="NCBI Taxonomy" id="481459"/>
    <lineage>
        <taxon>Eukaryota</taxon>
        <taxon>Metazoa</taxon>
        <taxon>Chordata</taxon>
        <taxon>Craniata</taxon>
        <taxon>Vertebrata</taxon>
        <taxon>Euteleostomi</taxon>
        <taxon>Actinopterygii</taxon>
        <taxon>Neopterygii</taxon>
        <taxon>Teleostei</taxon>
        <taxon>Neoteleostei</taxon>
        <taxon>Acanthomorphata</taxon>
        <taxon>Eupercaria</taxon>
        <taxon>Perciformes</taxon>
        <taxon>Cottioidei</taxon>
        <taxon>Gasterosteales</taxon>
        <taxon>Gasterosteidae</taxon>
        <taxon>Gasterosteus</taxon>
    </lineage>
</organism>
<proteinExistence type="inferred from homology"/>
<feature type="domain" description="Chromo" evidence="14">
    <location>
        <begin position="51"/>
        <end position="93"/>
    </location>
</feature>
<feature type="domain" description="Helicase C-terminal" evidence="16">
    <location>
        <begin position="469"/>
        <end position="639"/>
    </location>
</feature>
<dbReference type="Ensembl" id="ENSGACT00000054558.1">
    <property type="protein sequence ID" value="ENSGACP00000070542.1"/>
    <property type="gene ID" value="ENSGACG00000014897.2"/>
</dbReference>
<feature type="region of interest" description="Disordered" evidence="13">
    <location>
        <begin position="750"/>
        <end position="779"/>
    </location>
</feature>
<dbReference type="Pfam" id="PF00271">
    <property type="entry name" value="Helicase_C"/>
    <property type="match status" value="1"/>
</dbReference>
<feature type="compositionally biased region" description="Acidic residues" evidence="13">
    <location>
        <begin position="750"/>
        <end position="760"/>
    </location>
</feature>
<dbReference type="InterPro" id="IPR001650">
    <property type="entry name" value="Helicase_C-like"/>
</dbReference>
<dbReference type="Pfam" id="PF00176">
    <property type="entry name" value="SNF2-rel_dom"/>
    <property type="match status" value="1"/>
</dbReference>
<comment type="catalytic activity">
    <reaction evidence="12">
        <text>ATP + H2O = ADP + phosphate + H(+)</text>
        <dbReference type="Rhea" id="RHEA:13065"/>
        <dbReference type="ChEBI" id="CHEBI:15377"/>
        <dbReference type="ChEBI" id="CHEBI:15378"/>
        <dbReference type="ChEBI" id="CHEBI:30616"/>
        <dbReference type="ChEBI" id="CHEBI:43474"/>
        <dbReference type="ChEBI" id="CHEBI:456216"/>
    </reaction>
</comment>